<evidence type="ECO:0000256" key="2">
    <source>
        <dbReference type="ARBA" id="ARBA00022679"/>
    </source>
</evidence>
<feature type="domain" description="Protein kinase" evidence="9">
    <location>
        <begin position="628"/>
        <end position="1071"/>
    </location>
</feature>
<dbReference type="InterPro" id="IPR000719">
    <property type="entry name" value="Prot_kinase_dom"/>
</dbReference>
<dbReference type="PROSITE" id="PS00107">
    <property type="entry name" value="PROTEIN_KINASE_ATP"/>
    <property type="match status" value="1"/>
</dbReference>
<feature type="binding site" evidence="6">
    <location>
        <position position="655"/>
    </location>
    <ligand>
        <name>ATP</name>
        <dbReference type="ChEBI" id="CHEBI:30616"/>
    </ligand>
</feature>
<dbReference type="GO" id="GO:0007165">
    <property type="term" value="P:signal transduction"/>
    <property type="evidence" value="ECO:0000318"/>
    <property type="project" value="GO_Central"/>
</dbReference>
<dbReference type="OrthoDB" id="538607at2759"/>
<feature type="region of interest" description="Disordered" evidence="7">
    <location>
        <begin position="1197"/>
        <end position="1219"/>
    </location>
</feature>
<dbReference type="InterPro" id="IPR001245">
    <property type="entry name" value="Ser-Thr/Tyr_kinase_cat_dom"/>
</dbReference>
<keyword evidence="8" id="KW-1133">Transmembrane helix</keyword>
<dbReference type="PROSITE" id="PS50011">
    <property type="entry name" value="PROTEIN_KINASE_DOM"/>
    <property type="match status" value="1"/>
</dbReference>
<dbReference type="SMART" id="SM00220">
    <property type="entry name" value="S_TKc"/>
    <property type="match status" value="1"/>
</dbReference>
<proteinExistence type="predicted"/>
<evidence type="ECO:0000256" key="8">
    <source>
        <dbReference type="SAM" id="Phobius"/>
    </source>
</evidence>
<dbReference type="GeneID" id="5722327"/>
<evidence type="ECO:0000259" key="9">
    <source>
        <dbReference type="PROSITE" id="PS50011"/>
    </source>
</evidence>
<organism evidence="10 11">
    <name type="scientific">Chlamydomonas reinhardtii</name>
    <name type="common">Chlamydomonas smithii</name>
    <dbReference type="NCBI Taxonomy" id="3055"/>
    <lineage>
        <taxon>Eukaryota</taxon>
        <taxon>Viridiplantae</taxon>
        <taxon>Chlorophyta</taxon>
        <taxon>core chlorophytes</taxon>
        <taxon>Chlorophyceae</taxon>
        <taxon>CS clade</taxon>
        <taxon>Chlamydomonadales</taxon>
        <taxon>Chlamydomonadaceae</taxon>
        <taxon>Chlamydomonas</taxon>
    </lineage>
</organism>
<dbReference type="Gene3D" id="1.10.510.10">
    <property type="entry name" value="Transferase(Phosphotransferase) domain 1"/>
    <property type="match status" value="1"/>
</dbReference>
<dbReference type="InterPro" id="IPR051681">
    <property type="entry name" value="Ser/Thr_Kinases-Pseudokinases"/>
</dbReference>
<keyword evidence="8" id="KW-0472">Membrane</keyword>
<evidence type="ECO:0000313" key="11">
    <source>
        <dbReference type="Proteomes" id="UP000006906"/>
    </source>
</evidence>
<reference evidence="10 11" key="1">
    <citation type="journal article" date="2007" name="Science">
        <title>The Chlamydomonas genome reveals the evolution of key animal and plant functions.</title>
        <authorList>
            <person name="Merchant S.S."/>
            <person name="Prochnik S.E."/>
            <person name="Vallon O."/>
            <person name="Harris E.H."/>
            <person name="Karpowicz S.J."/>
            <person name="Witman G.B."/>
            <person name="Terry A."/>
            <person name="Salamov A."/>
            <person name="Fritz-Laylin L.K."/>
            <person name="Marechal-Drouard L."/>
            <person name="Marshall W.F."/>
            <person name="Qu L.H."/>
            <person name="Nelson D.R."/>
            <person name="Sanderfoot A.A."/>
            <person name="Spalding M.H."/>
            <person name="Kapitonov V.V."/>
            <person name="Ren Q."/>
            <person name="Ferris P."/>
            <person name="Lindquist E."/>
            <person name="Shapiro H."/>
            <person name="Lucas S.M."/>
            <person name="Grimwood J."/>
            <person name="Schmutz J."/>
            <person name="Cardol P."/>
            <person name="Cerutti H."/>
            <person name="Chanfreau G."/>
            <person name="Chen C.L."/>
            <person name="Cognat V."/>
            <person name="Croft M.T."/>
            <person name="Dent R."/>
            <person name="Dutcher S."/>
            <person name="Fernandez E."/>
            <person name="Fukuzawa H."/>
            <person name="Gonzalez-Ballester D."/>
            <person name="Gonzalez-Halphen D."/>
            <person name="Hallmann A."/>
            <person name="Hanikenne M."/>
            <person name="Hippler M."/>
            <person name="Inwood W."/>
            <person name="Jabbari K."/>
            <person name="Kalanon M."/>
            <person name="Kuras R."/>
            <person name="Lefebvre P.A."/>
            <person name="Lemaire S.D."/>
            <person name="Lobanov A.V."/>
            <person name="Lohr M."/>
            <person name="Manuell A."/>
            <person name="Meier I."/>
            <person name="Mets L."/>
            <person name="Mittag M."/>
            <person name="Mittelmeier T."/>
            <person name="Moroney J.V."/>
            <person name="Moseley J."/>
            <person name="Napoli C."/>
            <person name="Nedelcu A.M."/>
            <person name="Niyogi K."/>
            <person name="Novoselov S.V."/>
            <person name="Paulsen I.T."/>
            <person name="Pazour G."/>
            <person name="Purton S."/>
            <person name="Ral J.P."/>
            <person name="Riano-Pachon D.M."/>
            <person name="Riekhof W."/>
            <person name="Rymarquis L."/>
            <person name="Schroda M."/>
            <person name="Stern D."/>
            <person name="Umen J."/>
            <person name="Willows R."/>
            <person name="Wilson N."/>
            <person name="Zimmer S.L."/>
            <person name="Allmer J."/>
            <person name="Balk J."/>
            <person name="Bisova K."/>
            <person name="Chen C.J."/>
            <person name="Elias M."/>
            <person name="Gendler K."/>
            <person name="Hauser C."/>
            <person name="Lamb M.R."/>
            <person name="Ledford H."/>
            <person name="Long J.C."/>
            <person name="Minagawa J."/>
            <person name="Page M.D."/>
            <person name="Pan J."/>
            <person name="Pootakham W."/>
            <person name="Roje S."/>
            <person name="Rose A."/>
            <person name="Stahlberg E."/>
            <person name="Terauchi A.M."/>
            <person name="Yang P."/>
            <person name="Ball S."/>
            <person name="Bowler C."/>
            <person name="Dieckmann C.L."/>
            <person name="Gladyshev V.N."/>
            <person name="Green P."/>
            <person name="Jorgensen R."/>
            <person name="Mayfield S."/>
            <person name="Mueller-Roeber B."/>
            <person name="Rajamani S."/>
            <person name="Sayre R.T."/>
            <person name="Brokstein P."/>
            <person name="Dubchak I."/>
            <person name="Goodstein D."/>
            <person name="Hornick L."/>
            <person name="Huang Y.W."/>
            <person name="Jhaveri J."/>
            <person name="Luo Y."/>
            <person name="Martinez D."/>
            <person name="Ngau W.C."/>
            <person name="Otillar B."/>
            <person name="Poliakov A."/>
            <person name="Porter A."/>
            <person name="Szajkowski L."/>
            <person name="Werner G."/>
            <person name="Zhou K."/>
            <person name="Grigoriev I.V."/>
            <person name="Rokhsar D.S."/>
            <person name="Grossman A.R."/>
        </authorList>
    </citation>
    <scope>NUCLEOTIDE SEQUENCE [LARGE SCALE GENOMIC DNA]</scope>
    <source>
        <strain evidence="11">CC-503</strain>
    </source>
</reference>
<keyword evidence="1" id="KW-0723">Serine/threonine-protein kinase</keyword>
<keyword evidence="2" id="KW-0808">Transferase</keyword>
<protein>
    <recommendedName>
        <fullName evidence="9">Protein kinase domain-containing protein</fullName>
    </recommendedName>
</protein>
<dbReference type="Pfam" id="PF07714">
    <property type="entry name" value="PK_Tyr_Ser-Thr"/>
    <property type="match status" value="1"/>
</dbReference>
<gene>
    <name evidence="10" type="ORF">CHLRE_09g413400v5</name>
</gene>
<dbReference type="SUPFAM" id="SSF56112">
    <property type="entry name" value="Protein kinase-like (PK-like)"/>
    <property type="match status" value="1"/>
</dbReference>
<dbReference type="GO" id="GO:0004674">
    <property type="term" value="F:protein serine/threonine kinase activity"/>
    <property type="evidence" value="ECO:0000318"/>
    <property type="project" value="GO_Central"/>
</dbReference>
<dbReference type="PANTHER" id="PTHR44329">
    <property type="entry name" value="SERINE/THREONINE-PROTEIN KINASE TNNI3K-RELATED"/>
    <property type="match status" value="1"/>
</dbReference>
<keyword evidence="5 6" id="KW-0067">ATP-binding</keyword>
<dbReference type="GO" id="GO:0005524">
    <property type="term" value="F:ATP binding"/>
    <property type="evidence" value="ECO:0007669"/>
    <property type="project" value="UniProtKB-UniRule"/>
</dbReference>
<evidence type="ECO:0000256" key="3">
    <source>
        <dbReference type="ARBA" id="ARBA00022741"/>
    </source>
</evidence>
<dbReference type="PANTHER" id="PTHR44329:SF214">
    <property type="entry name" value="PROTEIN KINASE DOMAIN-CONTAINING PROTEIN"/>
    <property type="match status" value="1"/>
</dbReference>
<accession>A0A2K3DFV6</accession>
<evidence type="ECO:0000256" key="4">
    <source>
        <dbReference type="ARBA" id="ARBA00022777"/>
    </source>
</evidence>
<dbReference type="Pfam" id="PF00069">
    <property type="entry name" value="Pkinase"/>
    <property type="match status" value="1"/>
</dbReference>
<feature type="transmembrane region" description="Helical" evidence="8">
    <location>
        <begin position="504"/>
        <end position="524"/>
    </location>
</feature>
<dbReference type="Gene3D" id="3.30.200.20">
    <property type="entry name" value="Phosphorylase Kinase, domain 1"/>
    <property type="match status" value="1"/>
</dbReference>
<keyword evidence="11" id="KW-1185">Reference proteome</keyword>
<dbReference type="InterPro" id="IPR011009">
    <property type="entry name" value="Kinase-like_dom_sf"/>
</dbReference>
<keyword evidence="3 6" id="KW-0547">Nucleotide-binding</keyword>
<feature type="compositionally biased region" description="Low complexity" evidence="7">
    <location>
        <begin position="1300"/>
        <end position="1317"/>
    </location>
</feature>
<feature type="region of interest" description="Disordered" evidence="7">
    <location>
        <begin position="45"/>
        <end position="76"/>
    </location>
</feature>
<keyword evidence="4" id="KW-0418">Kinase</keyword>
<evidence type="ECO:0000256" key="7">
    <source>
        <dbReference type="SAM" id="MobiDB-lite"/>
    </source>
</evidence>
<dbReference type="InParanoid" id="A0A2K3DFV6"/>
<dbReference type="InterPro" id="IPR008271">
    <property type="entry name" value="Ser/Thr_kinase_AS"/>
</dbReference>
<dbReference type="STRING" id="3055.A0A2K3DFV6"/>
<name>A0A2K3DFV6_CHLRE</name>
<sequence>MTGAGEGNGSRPSAMLVLSLPADHSRQGTATKPTVELHAGTADLDAAEKGGHGSDCREHGKAKAMDRPTGSLGARQSSLKSLVPELPAAWQLAAGVRTPSGGVGSESSGAGSSDCCGGALGRLSGGGSGGPGVTPCSGGGWWKAAGHSFVLELKKIWEVVRSKPVVLLPGFVVLGVLMGLGLWAVIAASDNEVQNRMEAAQKIATDKALYIQTELDKTFMPAYVVSATVQQAPYYYPPQPPDLWQQYPNHWYLEHEAFDRLSKNLIALTRAGSVRTVSSIPHGYIRTMYPLTGTTPADDRNWGAIGKNWLNDSANVVPVMLSLSSRNLTIIGPYNLTQGGIGIVGMQAIFVNGTRNTTFDIPPGPDGSDGPTSSIPGMLDLVWQPQHPEAPRFWGLCTVLCSWDALRDNVTHLQDLEAQGYEYVLTRPHVPPGTELAVDWSAGLDPARPPGFDATEWGVRPLIFYDLHQGLANPVVTKVVLPNVEWTLYVTRTEGWVPSWRAPLIAMVVIVSVVLSMLVFVVVVSRVQQRRLLREVVRAAAQLACTTRTLEEEKNRMQALLARHYDLIDLLEGGVGAVAASMNGAAGGSGGNSATDDGTRRNLDILRQKMLLTGTSARREQLGEAEQVTMLEMLGEGTFGKVYKGLWRGTEVAIKTIVLPARMSGKEKREKMAVMEAAISSSLSHPNIVQTYTYHIRPLRDSSALPPSTSAPGQGLLGGGTGAGQAGGQVAGQAAGQAGAQGSQPGGGGMAVVANGLEADGNGAGAAVSAGRTQVLADQGAIMIGSPDSSLSATASGLAPLQPPGSAAAAAAAAVAAVGAAPGVTPNRGVSLADPTGGAGGVGAGAAPLGPGAGGIHSWEVQLVLEYCDRGCLRDALDAGAFFSAEGLNYPAILDTAADVAKALLHLHLNDVLHGDLKATNVMLKSSGGDSGRGVVAKVADFGLSVRLDASATHASNMFQGSLTHMAPEVMLAGHVSRAADVFAFGITLWEIFTSGHPYRGTPGALLGHQTSKEGRRPVFPLGTPAAFKGLAERCWAPEPAARPTFNEILDTLLRLRAEVPGPTPALQPFASLTKKMAAAMQGGAGGGAGAGAGGAAAPHAAAAGAIANGGTSGAGGLTNGGGAGGGGGLGGSLFGSIYGSGAGGLAPLPKLSLGLGGGPATVHVGGRILSLSAAIHSSDVRGGSFIGNANTLETIDEENPGMDGHGASSNKLRPRLAGAGASASGGAAACGAGGINGSNGTPPPGSSLTANGSSGPLLEVELAGLPPPPPGAASNGGPMPHVAVAMARLHRRSAGNSTSSGSSVGLVLSSLDAPQA</sequence>
<feature type="region of interest" description="Disordered" evidence="7">
    <location>
        <begin position="700"/>
        <end position="730"/>
    </location>
</feature>
<evidence type="ECO:0000256" key="6">
    <source>
        <dbReference type="PROSITE-ProRule" id="PRU10141"/>
    </source>
</evidence>
<dbReference type="Proteomes" id="UP000006906">
    <property type="component" value="Chromosome 9"/>
</dbReference>
<feature type="compositionally biased region" description="Low complexity" evidence="7">
    <location>
        <begin position="1256"/>
        <end position="1265"/>
    </location>
</feature>
<evidence type="ECO:0000313" key="10">
    <source>
        <dbReference type="EMBL" id="PNW79397.1"/>
    </source>
</evidence>
<dbReference type="PRINTS" id="PR00109">
    <property type="entry name" value="TYRKINASE"/>
</dbReference>
<feature type="compositionally biased region" description="Gly residues" evidence="7">
    <location>
        <begin position="715"/>
        <end position="730"/>
    </location>
</feature>
<evidence type="ECO:0000256" key="5">
    <source>
        <dbReference type="ARBA" id="ARBA00022840"/>
    </source>
</evidence>
<dbReference type="RefSeq" id="XP_042921624.1">
    <property type="nucleotide sequence ID" value="XM_043066328.1"/>
</dbReference>
<dbReference type="KEGG" id="cre:CHLRE_09g413400v5"/>
<keyword evidence="8" id="KW-0812">Transmembrane</keyword>
<feature type="transmembrane region" description="Helical" evidence="8">
    <location>
        <begin position="165"/>
        <end position="186"/>
    </location>
</feature>
<evidence type="ECO:0000256" key="1">
    <source>
        <dbReference type="ARBA" id="ARBA00022527"/>
    </source>
</evidence>
<dbReference type="Gramene" id="PNW79397">
    <property type="protein sequence ID" value="PNW79397"/>
    <property type="gene ID" value="CHLRE_09g413400v5"/>
</dbReference>
<dbReference type="PROSITE" id="PS00108">
    <property type="entry name" value="PROTEIN_KINASE_ST"/>
    <property type="match status" value="1"/>
</dbReference>
<feature type="region of interest" description="Disordered" evidence="7">
    <location>
        <begin position="1236"/>
        <end position="1317"/>
    </location>
</feature>
<dbReference type="EMBL" id="CM008970">
    <property type="protein sequence ID" value="PNW79397.1"/>
    <property type="molecule type" value="Genomic_DNA"/>
</dbReference>
<dbReference type="InterPro" id="IPR017441">
    <property type="entry name" value="Protein_kinase_ATP_BS"/>
</dbReference>
<feature type="compositionally biased region" description="Basic and acidic residues" evidence="7">
    <location>
        <begin position="46"/>
        <end position="66"/>
    </location>
</feature>